<keyword evidence="2" id="KW-0378">Hydrolase</keyword>
<dbReference type="Proteomes" id="UP001141659">
    <property type="component" value="Unassembled WGS sequence"/>
</dbReference>
<feature type="domain" description="Dienelactone hydrolase" evidence="1">
    <location>
        <begin position="34"/>
        <end position="152"/>
    </location>
</feature>
<dbReference type="AlphaFoldDB" id="A0AAW5T0X5"/>
<dbReference type="InterPro" id="IPR029058">
    <property type="entry name" value="AB_hydrolase_fold"/>
</dbReference>
<comment type="caution">
    <text evidence="2">The sequence shown here is derived from an EMBL/GenBank/DDBJ whole genome shotgun (WGS) entry which is preliminary data.</text>
</comment>
<dbReference type="EMBL" id="JACKVC010000012">
    <property type="protein sequence ID" value="MCV7388347.1"/>
    <property type="molecule type" value="Genomic_DNA"/>
</dbReference>
<protein>
    <submittedName>
        <fullName evidence="2">Dienelactone hydrolase family protein</fullName>
    </submittedName>
</protein>
<dbReference type="SUPFAM" id="SSF53474">
    <property type="entry name" value="alpha/beta-Hydrolases"/>
    <property type="match status" value="1"/>
</dbReference>
<reference evidence="2" key="1">
    <citation type="submission" date="2020-07" db="EMBL/GenBank/DDBJ databases">
        <authorList>
            <person name="Pettersson B.M.F."/>
            <person name="Behra P.R.K."/>
            <person name="Ramesh M."/>
            <person name="Das S."/>
            <person name="Dasgupta S."/>
            <person name="Kirsebom L.A."/>
        </authorList>
    </citation>
    <scope>NUCLEOTIDE SEQUENCE</scope>
    <source>
        <strain evidence="2">DSM 44242</strain>
    </source>
</reference>
<proteinExistence type="predicted"/>
<dbReference type="GO" id="GO:0016787">
    <property type="term" value="F:hydrolase activity"/>
    <property type="evidence" value="ECO:0007669"/>
    <property type="project" value="UniProtKB-KW"/>
</dbReference>
<evidence type="ECO:0000313" key="3">
    <source>
        <dbReference type="Proteomes" id="UP001141659"/>
    </source>
</evidence>
<gene>
    <name evidence="2" type="ORF">H5P34_09865</name>
</gene>
<evidence type="ECO:0000259" key="1">
    <source>
        <dbReference type="Pfam" id="PF01738"/>
    </source>
</evidence>
<dbReference type="InterPro" id="IPR002925">
    <property type="entry name" value="Dienelactn_hydro"/>
</dbReference>
<dbReference type="Gene3D" id="3.40.50.1820">
    <property type="entry name" value="alpha/beta hydrolase"/>
    <property type="match status" value="1"/>
</dbReference>
<reference evidence="2" key="2">
    <citation type="journal article" date="2022" name="BMC Genomics">
        <title>Comparative genome analysis of mycobacteria focusing on tRNA and non-coding RNA.</title>
        <authorList>
            <person name="Behra P.R.K."/>
            <person name="Pettersson B.M.F."/>
            <person name="Ramesh M."/>
            <person name="Das S."/>
            <person name="Dasgupta S."/>
            <person name="Kirsebom L.A."/>
        </authorList>
    </citation>
    <scope>NUCLEOTIDE SEQUENCE</scope>
    <source>
        <strain evidence="2">DSM 44242</strain>
    </source>
</reference>
<organism evidence="2 3">
    <name type="scientific">Mycolicibacterium porcinum</name>
    <dbReference type="NCBI Taxonomy" id="39693"/>
    <lineage>
        <taxon>Bacteria</taxon>
        <taxon>Bacillati</taxon>
        <taxon>Actinomycetota</taxon>
        <taxon>Actinomycetes</taxon>
        <taxon>Mycobacteriales</taxon>
        <taxon>Mycobacteriaceae</taxon>
        <taxon>Mycolicibacterium</taxon>
    </lineage>
</organism>
<name>A0AAW5T0X5_9MYCO</name>
<evidence type="ECO:0000313" key="2">
    <source>
        <dbReference type="EMBL" id="MCV7388347.1"/>
    </source>
</evidence>
<accession>A0AAW5T0X5</accession>
<sequence>MEPVLSSPVADLTGWTATPFTAADQTYDVYRKGEGPGVVLIPEIPGIHPGVLALGNHLVDNGFTVAAPSLFGTPGAAAVRPGAIPVMLKACVTKEFAAFATNADRPVAHYLRALARDLNANTPGKGVGVIGQCFTGGFALAAAVDDSVLAPVLSQPSVPIALTAAQKRDPGLSEAELKIVEQRAANDGLCALALRFSQDRMAPGERFATLKARLGDAFEVIEINSKKGNPDGLSPSAHSVLTDQVREVDGHPAYEARKRVVAFLTERLSAN</sequence>
<dbReference type="Pfam" id="PF01738">
    <property type="entry name" value="DLH"/>
    <property type="match status" value="1"/>
</dbReference>